<keyword evidence="18 25" id="KW-0472">Membrane</keyword>
<keyword evidence="17 25" id="KW-1133">Transmembrane helix</keyword>
<evidence type="ECO:0000256" key="21">
    <source>
        <dbReference type="ARBA" id="ARBA00047899"/>
    </source>
</evidence>
<dbReference type="Pfam" id="PF00069">
    <property type="entry name" value="Pkinase"/>
    <property type="match status" value="1"/>
</dbReference>
<keyword evidence="10" id="KW-0808">Transferase</keyword>
<dbReference type="EC" id="2.7.11.1" evidence="4"/>
<evidence type="ECO:0000256" key="1">
    <source>
        <dbReference type="ARBA" id="ARBA00004251"/>
    </source>
</evidence>
<dbReference type="InterPro" id="IPR032675">
    <property type="entry name" value="LRR_dom_sf"/>
</dbReference>
<evidence type="ECO:0000256" key="3">
    <source>
        <dbReference type="ARBA" id="ARBA00009592"/>
    </source>
</evidence>
<dbReference type="InterPro" id="IPR017441">
    <property type="entry name" value="Protein_kinase_ATP_BS"/>
</dbReference>
<dbReference type="InterPro" id="IPR050647">
    <property type="entry name" value="Plant_LRR-RLKs"/>
</dbReference>
<dbReference type="InterPro" id="IPR001611">
    <property type="entry name" value="Leu-rich_rpt"/>
</dbReference>
<keyword evidence="15" id="KW-0418">Kinase</keyword>
<dbReference type="GO" id="GO:0048508">
    <property type="term" value="P:embryonic meristem development"/>
    <property type="evidence" value="ECO:0007669"/>
    <property type="project" value="UniProtKB-ARBA"/>
</dbReference>
<keyword evidence="6" id="KW-1003">Cell membrane</keyword>
<dbReference type="GO" id="GO:0009942">
    <property type="term" value="P:longitudinal axis specification"/>
    <property type="evidence" value="ECO:0007669"/>
    <property type="project" value="UniProtKB-ARBA"/>
</dbReference>
<dbReference type="GO" id="GO:0009409">
    <property type="term" value="P:response to cold"/>
    <property type="evidence" value="ECO:0007669"/>
    <property type="project" value="UniProtKB-ARBA"/>
</dbReference>
<evidence type="ECO:0000256" key="12">
    <source>
        <dbReference type="ARBA" id="ARBA00022729"/>
    </source>
</evidence>
<dbReference type="GO" id="GO:0009945">
    <property type="term" value="P:radial axis specification"/>
    <property type="evidence" value="ECO:0007669"/>
    <property type="project" value="UniProtKB-ARBA"/>
</dbReference>
<evidence type="ECO:0000256" key="9">
    <source>
        <dbReference type="ARBA" id="ARBA00022614"/>
    </source>
</evidence>
<evidence type="ECO:0000256" key="5">
    <source>
        <dbReference type="ARBA" id="ARBA00022473"/>
    </source>
</evidence>
<dbReference type="GO" id="GO:0005886">
    <property type="term" value="C:plasma membrane"/>
    <property type="evidence" value="ECO:0007669"/>
    <property type="project" value="UniProtKB-SubCell"/>
</dbReference>
<dbReference type="InterPro" id="IPR000719">
    <property type="entry name" value="Prot_kinase_dom"/>
</dbReference>
<organism evidence="27 28">
    <name type="scientific">Abeliophyllum distichum</name>
    <dbReference type="NCBI Taxonomy" id="126358"/>
    <lineage>
        <taxon>Eukaryota</taxon>
        <taxon>Viridiplantae</taxon>
        <taxon>Streptophyta</taxon>
        <taxon>Embryophyta</taxon>
        <taxon>Tracheophyta</taxon>
        <taxon>Spermatophyta</taxon>
        <taxon>Magnoliopsida</taxon>
        <taxon>eudicotyledons</taxon>
        <taxon>Gunneridae</taxon>
        <taxon>Pentapetalae</taxon>
        <taxon>asterids</taxon>
        <taxon>lamiids</taxon>
        <taxon>Lamiales</taxon>
        <taxon>Oleaceae</taxon>
        <taxon>Forsythieae</taxon>
        <taxon>Abeliophyllum</taxon>
    </lineage>
</organism>
<comment type="catalytic activity">
    <reaction evidence="21">
        <text>L-threonyl-[protein] + ATP = O-phospho-L-threonyl-[protein] + ADP + H(+)</text>
        <dbReference type="Rhea" id="RHEA:46608"/>
        <dbReference type="Rhea" id="RHEA-COMP:11060"/>
        <dbReference type="Rhea" id="RHEA-COMP:11605"/>
        <dbReference type="ChEBI" id="CHEBI:15378"/>
        <dbReference type="ChEBI" id="CHEBI:30013"/>
        <dbReference type="ChEBI" id="CHEBI:30616"/>
        <dbReference type="ChEBI" id="CHEBI:61977"/>
        <dbReference type="ChEBI" id="CHEBI:456216"/>
        <dbReference type="EC" id="2.7.11.1"/>
    </reaction>
</comment>
<gene>
    <name evidence="27" type="ORF">Adt_15525</name>
</gene>
<keyword evidence="9" id="KW-0433">Leucine-rich repeat</keyword>
<proteinExistence type="inferred from homology"/>
<comment type="subcellular location">
    <subcellularLocation>
        <location evidence="1">Cell membrane</location>
        <topology evidence="1">Single-pass type I membrane protein</topology>
    </subcellularLocation>
</comment>
<feature type="region of interest" description="Disordered" evidence="24">
    <location>
        <begin position="1159"/>
        <end position="1182"/>
    </location>
</feature>
<evidence type="ECO:0000256" key="22">
    <source>
        <dbReference type="ARBA" id="ARBA00048679"/>
    </source>
</evidence>
<evidence type="ECO:0000256" key="13">
    <source>
        <dbReference type="ARBA" id="ARBA00022737"/>
    </source>
</evidence>
<dbReference type="FunFam" id="1.10.510.10:FF:000192">
    <property type="entry name" value="LRR receptor-like serine/threonine-protein kinase RPK2"/>
    <property type="match status" value="1"/>
</dbReference>
<dbReference type="Proteomes" id="UP001604336">
    <property type="component" value="Unassembled WGS sequence"/>
</dbReference>
<sequence length="1537" mass="167930">MEYTDESSKCINADAPNNQLATFASLISFTDSDHDSGWRTDSDTNLKEPRCSLAENLDSSDSVSSSSSISSSGVLYQINPQILTNYCKSSASPKLVGDIKPFYENKVDVSNKFFFKLEESFSMSPGSTAQVSDVTHESFPPNISLKQSPPIQVMERPGDFDPHRIPPSVFAIPSTPMEWSETSNDSLFSIRIGNNNSSRDQVSSISGDLYRSGELSKSGEILECGESYHSGELYNSPGLTRAGELITSFDHASAAPKGVEPKKNSDAVKTMGGADKNFVATGVAYEPTDKFHKAGINNLYKANLEEPRDSDSANCQTDGSPTRTLPLAFPTKKSARPLCHCSNCNSTFCCCKWPSCSCAVVNGSAATASQPAHGAVASVQPGQAAAVSACKCPAWSSCCCKCPSRSTNFCCMCAVLVQVAAAGACLCRAAAASVQLGRAVNATTPVAAGCSAIDGMEKERKQSSLFSGFLKSKRMVHFAAVRRGASAFSAAMNLVCIFLYILSLVSGRSSDEKEILLEFKKSVSDPRGILSSWNADSSDHCSWFGVSCNSNFRVSGLKIGGNFSVSHQCSMNSGLSLHGFGIGRNCTKINGKLVGKLSPVIGKLKELKVLSLPFNELSGEIPVQIWGLKNLEVLDLEGNFIRGNFSDYEFTALRKLRVLNLAYNMIVGKFPPSLVICRVLRILNLAGNEINGVIPGFIGGFRKLRVLSLSFNRLVDHVPDNLGYDCGNLEHLDLSANFLKGEIPRALANCSHLRTLLLSSNALYGFIPVELGKLRNLEVLDVSRNRLSGPLPEKLGNCVNLSVLVLSSHRNVLQSKRNPHGAVSPRLSDAAFEDYNFFEGSIPLEITTLPKLQIIWAPGANFEGNFPTNWGRCASLKMVNLAQNFFTGEVFEAFTKCHNLYFLNLSSNRLSGGLDEKLQVSRMIVFDISVNLMSGIIPNFHKNLCGDLTSFATKLVRPHNPSMAYLWFFTYKTQWESPLHHFRTRLNIIHNFGENKFSGALPVLPIATDRFGKQIQYAFLAGGNNLAGSLGENIFGTADDALAILAINISNNKISGSIPKLLGDLKSLIFLDLSWNKFTGQIPEDLVKLRNLEVLLLNNNDLSGKVPSSLENMTSLHSCNLSFNEFSGPDVAENEMMDCSIFRGNYVLSSLPSVVTSVPPVDHKHVKKSPKPEHSKSRRHPKSGKNGVYLIAKVSIISAAVVIAVVLAIVTLLCYAKQKKPDLKVENTISPQRREINVFNDIGVPLTYDGVVQATGYFNRSNCIGNGGFGATYRAEVSPGTVVAVKRLTTERRQGIPQFHAEVSTLGRTKHPNLITLIGYCASQLEMFLIYNYLPGGNLDKFIRERARRAFDWRIVHKIALQIASALSYLHDQCNPHILHRDIKPSNILLDNDCNAYLSDFGLSKLLSTTETHATTRVAGTFGYIAPEYALTGRVSNKADIYSYGVVLLELMSDKRALDPSFSSHEDGFNIVSWACMLLKEGQAEDFFFSTLWDSGPQDDLVKMLHVAVLCTLESYTARPTMKQVVLRLKQFQPPPG</sequence>
<keyword evidence="13" id="KW-0677">Repeat</keyword>
<dbReference type="GO" id="GO:0005524">
    <property type="term" value="F:ATP binding"/>
    <property type="evidence" value="ECO:0007669"/>
    <property type="project" value="UniProtKB-UniRule"/>
</dbReference>
<dbReference type="FunFam" id="3.30.200.20:FF:000260">
    <property type="entry name" value="LRR receptor-like serine/threonine-protein kinase RPK2"/>
    <property type="match status" value="1"/>
</dbReference>
<dbReference type="PANTHER" id="PTHR48056">
    <property type="entry name" value="LRR RECEPTOR-LIKE SERINE/THREONINE-PROTEIN KINASE-RELATED"/>
    <property type="match status" value="1"/>
</dbReference>
<dbReference type="SMART" id="SM00369">
    <property type="entry name" value="LRR_TYP"/>
    <property type="match status" value="6"/>
</dbReference>
<evidence type="ECO:0000256" key="23">
    <source>
        <dbReference type="PROSITE-ProRule" id="PRU10141"/>
    </source>
</evidence>
<keyword evidence="8" id="KW-0597">Phosphoprotein</keyword>
<dbReference type="Gene3D" id="3.80.10.10">
    <property type="entry name" value="Ribonuclease Inhibitor"/>
    <property type="match status" value="3"/>
</dbReference>
<comment type="similarity">
    <text evidence="3">Belongs to the RLP family.</text>
</comment>
<keyword evidence="11 25" id="KW-0812">Transmembrane</keyword>
<dbReference type="Pfam" id="PF00560">
    <property type="entry name" value="LRR_1"/>
    <property type="match status" value="4"/>
</dbReference>
<evidence type="ECO:0000256" key="4">
    <source>
        <dbReference type="ARBA" id="ARBA00012513"/>
    </source>
</evidence>
<keyword evidence="16 23" id="KW-0067">ATP-binding</keyword>
<evidence type="ECO:0000256" key="18">
    <source>
        <dbReference type="ARBA" id="ARBA00023136"/>
    </source>
</evidence>
<evidence type="ECO:0000256" key="19">
    <source>
        <dbReference type="ARBA" id="ARBA00023170"/>
    </source>
</evidence>
<evidence type="ECO:0000256" key="17">
    <source>
        <dbReference type="ARBA" id="ARBA00022989"/>
    </source>
</evidence>
<evidence type="ECO:0000313" key="27">
    <source>
        <dbReference type="EMBL" id="KAL2519278.1"/>
    </source>
</evidence>
<evidence type="ECO:0000256" key="15">
    <source>
        <dbReference type="ARBA" id="ARBA00022777"/>
    </source>
</evidence>
<reference evidence="28" key="1">
    <citation type="submission" date="2024-07" db="EMBL/GenBank/DDBJ databases">
        <title>Two chromosome-level genome assemblies of Korean endemic species Abeliophyllum distichum and Forsythia ovata (Oleaceae).</title>
        <authorList>
            <person name="Jang H."/>
        </authorList>
    </citation>
    <scope>NUCLEOTIDE SEQUENCE [LARGE SCALE GENOMIC DNA]</scope>
</reference>
<evidence type="ECO:0000256" key="8">
    <source>
        <dbReference type="ARBA" id="ARBA00022553"/>
    </source>
</evidence>
<comment type="similarity">
    <text evidence="2">Belongs to the protein kinase superfamily. Ser/Thr protein kinase family.</text>
</comment>
<evidence type="ECO:0000256" key="24">
    <source>
        <dbReference type="SAM" id="MobiDB-lite"/>
    </source>
</evidence>
<dbReference type="Pfam" id="PF13855">
    <property type="entry name" value="LRR_8"/>
    <property type="match status" value="1"/>
</dbReference>
<keyword evidence="28" id="KW-1185">Reference proteome</keyword>
<keyword evidence="14 23" id="KW-0547">Nucleotide-binding</keyword>
<dbReference type="PROSITE" id="PS00107">
    <property type="entry name" value="PROTEIN_KINASE_ATP"/>
    <property type="match status" value="1"/>
</dbReference>
<dbReference type="Gene3D" id="3.30.200.20">
    <property type="entry name" value="Phosphorylase Kinase, domain 1"/>
    <property type="match status" value="1"/>
</dbReference>
<keyword evidence="19" id="KW-0675">Receptor</keyword>
<dbReference type="FunFam" id="3.80.10.10:FF:000095">
    <property type="entry name" value="LRR receptor-like serine/threonine-protein kinase GSO1"/>
    <property type="match status" value="1"/>
</dbReference>
<feature type="binding site" evidence="23">
    <location>
        <position position="1286"/>
    </location>
    <ligand>
        <name>ATP</name>
        <dbReference type="ChEBI" id="CHEBI:30616"/>
    </ligand>
</feature>
<dbReference type="InterPro" id="IPR011009">
    <property type="entry name" value="Kinase-like_dom_sf"/>
</dbReference>
<keyword evidence="7" id="KW-0723">Serine/threonine-protein kinase</keyword>
<keyword evidence="12" id="KW-0732">Signal</keyword>
<evidence type="ECO:0000259" key="26">
    <source>
        <dbReference type="PROSITE" id="PS50011"/>
    </source>
</evidence>
<evidence type="ECO:0000256" key="10">
    <source>
        <dbReference type="ARBA" id="ARBA00022679"/>
    </source>
</evidence>
<dbReference type="GO" id="GO:0004674">
    <property type="term" value="F:protein serine/threonine kinase activity"/>
    <property type="evidence" value="ECO:0007669"/>
    <property type="project" value="UniProtKB-KW"/>
</dbReference>
<evidence type="ECO:0000256" key="16">
    <source>
        <dbReference type="ARBA" id="ARBA00022840"/>
    </source>
</evidence>
<protein>
    <recommendedName>
        <fullName evidence="4">non-specific serine/threonine protein kinase</fullName>
        <ecNumber evidence="4">2.7.11.1</ecNumber>
    </recommendedName>
</protein>
<dbReference type="InterPro" id="IPR013210">
    <property type="entry name" value="LRR_N_plant-typ"/>
</dbReference>
<dbReference type="InterPro" id="IPR003591">
    <property type="entry name" value="Leu-rich_rpt_typical-subtyp"/>
</dbReference>
<dbReference type="SMART" id="SM00220">
    <property type="entry name" value="S_TKc"/>
    <property type="match status" value="1"/>
</dbReference>
<dbReference type="PROSITE" id="PS50011">
    <property type="entry name" value="PROTEIN_KINASE_DOM"/>
    <property type="match status" value="1"/>
</dbReference>
<name>A0ABD1U3C9_9LAMI</name>
<comment type="caution">
    <text evidence="27">The sequence shown here is derived from an EMBL/GenBank/DDBJ whole genome shotgun (WGS) entry which is preliminary data.</text>
</comment>
<evidence type="ECO:0000256" key="11">
    <source>
        <dbReference type="ARBA" id="ARBA00022692"/>
    </source>
</evidence>
<dbReference type="InterPro" id="IPR008271">
    <property type="entry name" value="Ser/Thr_kinase_AS"/>
</dbReference>
<dbReference type="SUPFAM" id="SSF56112">
    <property type="entry name" value="Protein kinase-like (PK-like)"/>
    <property type="match status" value="1"/>
</dbReference>
<dbReference type="GO" id="GO:0006952">
    <property type="term" value="P:defense response"/>
    <property type="evidence" value="ECO:0007669"/>
    <property type="project" value="UniProtKB-ARBA"/>
</dbReference>
<dbReference type="EMBL" id="JBFOLK010000004">
    <property type="protein sequence ID" value="KAL2519278.1"/>
    <property type="molecule type" value="Genomic_DNA"/>
</dbReference>
<comment type="catalytic activity">
    <reaction evidence="22">
        <text>L-seryl-[protein] + ATP = O-phospho-L-seryl-[protein] + ADP + H(+)</text>
        <dbReference type="Rhea" id="RHEA:17989"/>
        <dbReference type="Rhea" id="RHEA-COMP:9863"/>
        <dbReference type="Rhea" id="RHEA-COMP:11604"/>
        <dbReference type="ChEBI" id="CHEBI:15378"/>
        <dbReference type="ChEBI" id="CHEBI:29999"/>
        <dbReference type="ChEBI" id="CHEBI:30616"/>
        <dbReference type="ChEBI" id="CHEBI:83421"/>
        <dbReference type="ChEBI" id="CHEBI:456216"/>
        <dbReference type="EC" id="2.7.11.1"/>
    </reaction>
</comment>
<evidence type="ECO:0000256" key="25">
    <source>
        <dbReference type="SAM" id="Phobius"/>
    </source>
</evidence>
<evidence type="ECO:0000256" key="20">
    <source>
        <dbReference type="ARBA" id="ARBA00023180"/>
    </source>
</evidence>
<dbReference type="SUPFAM" id="SSF52047">
    <property type="entry name" value="RNI-like"/>
    <property type="match status" value="1"/>
</dbReference>
<feature type="domain" description="Protein kinase" evidence="26">
    <location>
        <begin position="1258"/>
        <end position="1537"/>
    </location>
</feature>
<dbReference type="Gene3D" id="1.10.510.10">
    <property type="entry name" value="Transferase(Phosphotransferase) domain 1"/>
    <property type="match status" value="1"/>
</dbReference>
<dbReference type="GO" id="GO:0051707">
    <property type="term" value="P:response to other organism"/>
    <property type="evidence" value="ECO:0007669"/>
    <property type="project" value="UniProtKB-ARBA"/>
</dbReference>
<feature type="transmembrane region" description="Helical" evidence="25">
    <location>
        <begin position="1188"/>
        <end position="1213"/>
    </location>
</feature>
<evidence type="ECO:0000256" key="7">
    <source>
        <dbReference type="ARBA" id="ARBA00022527"/>
    </source>
</evidence>
<dbReference type="GO" id="GO:0009414">
    <property type="term" value="P:response to water deprivation"/>
    <property type="evidence" value="ECO:0007669"/>
    <property type="project" value="UniProtKB-ARBA"/>
</dbReference>
<dbReference type="PROSITE" id="PS00108">
    <property type="entry name" value="PROTEIN_KINASE_ST"/>
    <property type="match status" value="1"/>
</dbReference>
<evidence type="ECO:0000256" key="14">
    <source>
        <dbReference type="ARBA" id="ARBA00022741"/>
    </source>
</evidence>
<accession>A0ABD1U3C9</accession>
<dbReference type="FunFam" id="3.80.10.10:FF:000299">
    <property type="entry name" value="Piriformospora indica-insensitive protein 2"/>
    <property type="match status" value="1"/>
</dbReference>
<evidence type="ECO:0000256" key="6">
    <source>
        <dbReference type="ARBA" id="ARBA00022475"/>
    </source>
</evidence>
<dbReference type="PANTHER" id="PTHR48056:SF63">
    <property type="entry name" value="PROTEIN KINASE DOMAIN-CONTAINING PROTEIN"/>
    <property type="match status" value="1"/>
</dbReference>
<dbReference type="Pfam" id="PF08263">
    <property type="entry name" value="LRRNT_2"/>
    <property type="match status" value="1"/>
</dbReference>
<keyword evidence="5" id="KW-0217">Developmental protein</keyword>
<evidence type="ECO:0000256" key="2">
    <source>
        <dbReference type="ARBA" id="ARBA00008684"/>
    </source>
</evidence>
<keyword evidence="20" id="KW-0325">Glycoprotein</keyword>
<dbReference type="FunFam" id="3.80.10.10:FF:000275">
    <property type="entry name" value="Leucine-rich repeat receptor-like protein kinase"/>
    <property type="match status" value="1"/>
</dbReference>
<evidence type="ECO:0000313" key="28">
    <source>
        <dbReference type="Proteomes" id="UP001604336"/>
    </source>
</evidence>